<keyword evidence="4" id="KW-1185">Reference proteome</keyword>
<feature type="region of interest" description="Disordered" evidence="1">
    <location>
        <begin position="20"/>
        <end position="49"/>
    </location>
</feature>
<proteinExistence type="predicted"/>
<feature type="compositionally biased region" description="Basic and acidic residues" evidence="1">
    <location>
        <begin position="26"/>
        <end position="45"/>
    </location>
</feature>
<evidence type="ECO:0000313" key="4">
    <source>
        <dbReference type="Proteomes" id="UP000531168"/>
    </source>
</evidence>
<feature type="non-terminal residue" evidence="3">
    <location>
        <position position="132"/>
    </location>
</feature>
<dbReference type="Proteomes" id="UP000531168">
    <property type="component" value="Unassembled WGS sequence"/>
</dbReference>
<reference evidence="3 4" key="1">
    <citation type="submission" date="2019-09" db="EMBL/GenBank/DDBJ databases">
        <title>Bird 10,000 Genomes (B10K) Project - Family phase.</title>
        <authorList>
            <person name="Zhang G."/>
        </authorList>
    </citation>
    <scope>NUCLEOTIDE SEQUENCE [LARGE SCALE GENOMIC DNA]</scope>
    <source>
        <strain evidence="3">B10K-DU-001-46</strain>
        <tissue evidence="3">Muscle</tissue>
    </source>
</reference>
<gene>
    <name evidence="3" type="primary">Hspg2_2</name>
    <name evidence="3" type="ORF">AMAGUI_R09482</name>
</gene>
<organism evidence="3 4">
    <name type="scientific">Amazona guildingii</name>
    <dbReference type="NCBI Taxonomy" id="175529"/>
    <lineage>
        <taxon>Eukaryota</taxon>
        <taxon>Metazoa</taxon>
        <taxon>Chordata</taxon>
        <taxon>Craniata</taxon>
        <taxon>Vertebrata</taxon>
        <taxon>Euteleostomi</taxon>
        <taxon>Archelosauria</taxon>
        <taxon>Archosauria</taxon>
        <taxon>Dinosauria</taxon>
        <taxon>Saurischia</taxon>
        <taxon>Theropoda</taxon>
        <taxon>Coelurosauria</taxon>
        <taxon>Aves</taxon>
        <taxon>Neognathae</taxon>
        <taxon>Neoaves</taxon>
        <taxon>Telluraves</taxon>
        <taxon>Australaves</taxon>
        <taxon>Psittaciformes</taxon>
        <taxon>Psittacidae</taxon>
        <taxon>Amazona</taxon>
    </lineage>
</organism>
<evidence type="ECO:0000259" key="2">
    <source>
        <dbReference type="PROSITE" id="PS50835"/>
    </source>
</evidence>
<evidence type="ECO:0000256" key="1">
    <source>
        <dbReference type="SAM" id="MobiDB-lite"/>
    </source>
</evidence>
<protein>
    <submittedName>
        <fullName evidence="3">PGBM protein</fullName>
    </submittedName>
</protein>
<feature type="non-terminal residue" evidence="3">
    <location>
        <position position="1"/>
    </location>
</feature>
<dbReference type="InterPro" id="IPR013783">
    <property type="entry name" value="Ig-like_fold"/>
</dbReference>
<accession>A0A7L0M4C4</accession>
<dbReference type="InterPro" id="IPR007110">
    <property type="entry name" value="Ig-like_dom"/>
</dbReference>
<feature type="domain" description="Ig-like" evidence="2">
    <location>
        <begin position="73"/>
        <end position="132"/>
    </location>
</feature>
<sequence length="132" mass="13730">CPLPIGVRLAAAAAAGDSGRLGRVRVPGDQRGHHQGDLHRGDHPAQRGQRLPGPCTRLGVTLPSLSPAAGVTPPVRIESSSSSVAEGQTLDLNCIVAGQGQATVTWYKRGGSLPAKHQVGDQWHQWGLLGLT</sequence>
<dbReference type="SUPFAM" id="SSF48726">
    <property type="entry name" value="Immunoglobulin"/>
    <property type="match status" value="1"/>
</dbReference>
<name>A0A7L0M4C4_9PSIT</name>
<dbReference type="PROSITE" id="PS50835">
    <property type="entry name" value="IG_LIKE"/>
    <property type="match status" value="1"/>
</dbReference>
<dbReference type="Pfam" id="PF13927">
    <property type="entry name" value="Ig_3"/>
    <property type="match status" value="1"/>
</dbReference>
<dbReference type="Gene3D" id="2.60.40.10">
    <property type="entry name" value="Immunoglobulins"/>
    <property type="match status" value="1"/>
</dbReference>
<dbReference type="EMBL" id="VXAR01004853">
    <property type="protein sequence ID" value="NXK75622.1"/>
    <property type="molecule type" value="Genomic_DNA"/>
</dbReference>
<dbReference type="InterPro" id="IPR036179">
    <property type="entry name" value="Ig-like_dom_sf"/>
</dbReference>
<evidence type="ECO:0000313" key="3">
    <source>
        <dbReference type="EMBL" id="NXK75622.1"/>
    </source>
</evidence>
<comment type="caution">
    <text evidence="3">The sequence shown here is derived from an EMBL/GenBank/DDBJ whole genome shotgun (WGS) entry which is preliminary data.</text>
</comment>
<dbReference type="AlphaFoldDB" id="A0A7L0M4C4"/>